<name>A0A4R8WAL0_9MICO</name>
<organism evidence="1 2">
    <name type="scientific">Cryobacterium mannosilyticum</name>
    <dbReference type="NCBI Taxonomy" id="1259190"/>
    <lineage>
        <taxon>Bacteria</taxon>
        <taxon>Bacillati</taxon>
        <taxon>Actinomycetota</taxon>
        <taxon>Actinomycetes</taxon>
        <taxon>Micrococcales</taxon>
        <taxon>Microbacteriaceae</taxon>
        <taxon>Cryobacterium</taxon>
    </lineage>
</organism>
<sequence length="135" mass="14308">MNARIKQMTAAEVRIRAEHARDSLLTAQARFEPGGPMASNNTTGLNAVNAGIAAADAICGSKLGYRSSGQDHKQAIGLLTQALPEKRTAARDLGRLLEAKTLTSYGASHITEARASELLKYATRLVDEMEAALAS</sequence>
<proteinExistence type="predicted"/>
<evidence type="ECO:0000313" key="2">
    <source>
        <dbReference type="Proteomes" id="UP000297643"/>
    </source>
</evidence>
<keyword evidence="2" id="KW-1185">Reference proteome</keyword>
<protein>
    <recommendedName>
        <fullName evidence="3">HEPN domain-containing protein</fullName>
    </recommendedName>
</protein>
<dbReference type="AlphaFoldDB" id="A0A4R8WAL0"/>
<gene>
    <name evidence="1" type="ORF">E3O32_06265</name>
</gene>
<evidence type="ECO:0000313" key="1">
    <source>
        <dbReference type="EMBL" id="TFC05282.1"/>
    </source>
</evidence>
<dbReference type="Proteomes" id="UP000297643">
    <property type="component" value="Unassembled WGS sequence"/>
</dbReference>
<reference evidence="1 2" key="1">
    <citation type="submission" date="2019-03" db="EMBL/GenBank/DDBJ databases">
        <title>Genomics of glacier-inhabiting Cryobacterium strains.</title>
        <authorList>
            <person name="Liu Q."/>
            <person name="Xin Y.-H."/>
        </authorList>
    </citation>
    <scope>NUCLEOTIDE SEQUENCE [LARGE SCALE GENOMIC DNA]</scope>
    <source>
        <strain evidence="1 2">RHLT2-21</strain>
    </source>
</reference>
<comment type="caution">
    <text evidence="1">The sequence shown here is derived from an EMBL/GenBank/DDBJ whole genome shotgun (WGS) entry which is preliminary data.</text>
</comment>
<dbReference type="RefSeq" id="WP_134507706.1">
    <property type="nucleotide sequence ID" value="NZ_SOFM01000016.1"/>
</dbReference>
<dbReference type="Gene3D" id="1.20.120.330">
    <property type="entry name" value="Nucleotidyltransferases domain 2"/>
    <property type="match status" value="1"/>
</dbReference>
<evidence type="ECO:0008006" key="3">
    <source>
        <dbReference type="Google" id="ProtNLM"/>
    </source>
</evidence>
<accession>A0A4R8WAL0</accession>
<dbReference type="EMBL" id="SOFM01000016">
    <property type="protein sequence ID" value="TFC05282.1"/>
    <property type="molecule type" value="Genomic_DNA"/>
</dbReference>